<comment type="caution">
    <text evidence="3">The sequence shown here is derived from an EMBL/GenBank/DDBJ whole genome shotgun (WGS) entry which is preliminary data.</text>
</comment>
<evidence type="ECO:0000313" key="4">
    <source>
        <dbReference type="Proteomes" id="UP000075260"/>
    </source>
</evidence>
<dbReference type="PROSITE" id="PS50405">
    <property type="entry name" value="GST_CTER"/>
    <property type="match status" value="1"/>
</dbReference>
<evidence type="ECO:0000259" key="2">
    <source>
        <dbReference type="PROSITE" id="PS50405"/>
    </source>
</evidence>
<dbReference type="EMBL" id="JEMA01000869">
    <property type="protein sequence ID" value="KYF64981.1"/>
    <property type="molecule type" value="Genomic_DNA"/>
</dbReference>
<dbReference type="SUPFAM" id="SSF47616">
    <property type="entry name" value="GST C-terminal domain-like"/>
    <property type="match status" value="1"/>
</dbReference>
<dbReference type="Pfam" id="PF13409">
    <property type="entry name" value="GST_N_2"/>
    <property type="match status" value="1"/>
</dbReference>
<dbReference type="Pfam" id="PF13410">
    <property type="entry name" value="GST_C_2"/>
    <property type="match status" value="1"/>
</dbReference>
<name>A0A150QAI9_SORCE</name>
<dbReference type="GO" id="GO:0016740">
    <property type="term" value="F:transferase activity"/>
    <property type="evidence" value="ECO:0007669"/>
    <property type="project" value="UniProtKB-KW"/>
</dbReference>
<dbReference type="Gene3D" id="1.20.1050.10">
    <property type="match status" value="1"/>
</dbReference>
<dbReference type="PANTHER" id="PTHR44051">
    <property type="entry name" value="GLUTATHIONE S-TRANSFERASE-RELATED"/>
    <property type="match status" value="1"/>
</dbReference>
<dbReference type="InterPro" id="IPR040079">
    <property type="entry name" value="Glutathione_S-Trfase"/>
</dbReference>
<dbReference type="PROSITE" id="PS50404">
    <property type="entry name" value="GST_NTER"/>
    <property type="match status" value="1"/>
</dbReference>
<proteinExistence type="predicted"/>
<dbReference type="CDD" id="cd03207">
    <property type="entry name" value="GST_C_8"/>
    <property type="match status" value="1"/>
</dbReference>
<protein>
    <submittedName>
        <fullName evidence="3">Glutathione S-transferase</fullName>
    </submittedName>
</protein>
<dbReference type="AlphaFoldDB" id="A0A150QAI9"/>
<dbReference type="SFLD" id="SFLDG00358">
    <property type="entry name" value="Main_(cytGST)"/>
    <property type="match status" value="1"/>
</dbReference>
<dbReference type="InterPro" id="IPR036249">
    <property type="entry name" value="Thioredoxin-like_sf"/>
</dbReference>
<sequence length="219" mass="24304">MITLYGFGKIFPEGVGETKDLRAQWALEETGLPYRVHALDHTAGDLDSDAYGRISPFHQAPVIDDDGFVVAESAAVVIYLAEKAGKLIPGDLQGRTRVVQWCFAAVSTVEPTLVCIDMIGIFDSGKAAPTLHAEVPKLARRWLGHVERRLEGREWIACADFTAADIMMAGVLRSIRKTDLMDPFPRLKAYYERCQARPAWQRTLGLYAERLGVSVDAIR</sequence>
<accession>A0A150QAI9</accession>
<dbReference type="InterPro" id="IPR036282">
    <property type="entry name" value="Glutathione-S-Trfase_C_sf"/>
</dbReference>
<dbReference type="SFLD" id="SFLDS00019">
    <property type="entry name" value="Glutathione_Transferase_(cytos"/>
    <property type="match status" value="1"/>
</dbReference>
<dbReference type="Gene3D" id="3.40.30.10">
    <property type="entry name" value="Glutaredoxin"/>
    <property type="match status" value="1"/>
</dbReference>
<keyword evidence="3" id="KW-0808">Transferase</keyword>
<dbReference type="SUPFAM" id="SSF52833">
    <property type="entry name" value="Thioredoxin-like"/>
    <property type="match status" value="1"/>
</dbReference>
<feature type="domain" description="GST N-terminal" evidence="1">
    <location>
        <begin position="7"/>
        <end position="88"/>
    </location>
</feature>
<evidence type="ECO:0000259" key="1">
    <source>
        <dbReference type="PROSITE" id="PS50404"/>
    </source>
</evidence>
<dbReference type="OrthoDB" id="9797500at2"/>
<dbReference type="PANTHER" id="PTHR44051:SF8">
    <property type="entry name" value="GLUTATHIONE S-TRANSFERASE GSTA"/>
    <property type="match status" value="1"/>
</dbReference>
<reference evidence="3 4" key="1">
    <citation type="submission" date="2014-02" db="EMBL/GenBank/DDBJ databases">
        <title>The small core and large imbalanced accessory genome model reveals a collaborative survival strategy of Sorangium cellulosum strains in nature.</title>
        <authorList>
            <person name="Han K."/>
            <person name="Peng R."/>
            <person name="Blom J."/>
            <person name="Li Y.-Z."/>
        </authorList>
    </citation>
    <scope>NUCLEOTIDE SEQUENCE [LARGE SCALE GENOMIC DNA]</scope>
    <source>
        <strain evidence="3 4">So0008-312</strain>
    </source>
</reference>
<feature type="domain" description="GST C-terminal" evidence="2">
    <location>
        <begin position="91"/>
        <end position="219"/>
    </location>
</feature>
<dbReference type="InterPro" id="IPR010987">
    <property type="entry name" value="Glutathione-S-Trfase_C-like"/>
</dbReference>
<dbReference type="CDD" id="cd03046">
    <property type="entry name" value="GST_N_GTT1_like"/>
    <property type="match status" value="1"/>
</dbReference>
<dbReference type="InterPro" id="IPR004045">
    <property type="entry name" value="Glutathione_S-Trfase_N"/>
</dbReference>
<gene>
    <name evidence="3" type="ORF">BE15_28405</name>
</gene>
<evidence type="ECO:0000313" key="3">
    <source>
        <dbReference type="EMBL" id="KYF64981.1"/>
    </source>
</evidence>
<dbReference type="Proteomes" id="UP000075260">
    <property type="component" value="Unassembled WGS sequence"/>
</dbReference>
<organism evidence="3 4">
    <name type="scientific">Sorangium cellulosum</name>
    <name type="common">Polyangium cellulosum</name>
    <dbReference type="NCBI Taxonomy" id="56"/>
    <lineage>
        <taxon>Bacteria</taxon>
        <taxon>Pseudomonadati</taxon>
        <taxon>Myxococcota</taxon>
        <taxon>Polyangia</taxon>
        <taxon>Polyangiales</taxon>
        <taxon>Polyangiaceae</taxon>
        <taxon>Sorangium</taxon>
    </lineage>
</organism>